<feature type="transmembrane region" description="Helical" evidence="1">
    <location>
        <begin position="38"/>
        <end position="56"/>
    </location>
</feature>
<keyword evidence="3" id="KW-1185">Reference proteome</keyword>
<evidence type="ECO:0000256" key="1">
    <source>
        <dbReference type="SAM" id="Phobius"/>
    </source>
</evidence>
<gene>
    <name evidence="2" type="primary">Hypp4028</name>
    <name evidence="2" type="ORF">BLAG_LOCUS21708</name>
</gene>
<keyword evidence="1" id="KW-0472">Membrane</keyword>
<sequence>MNATKTPTPVLPNITDCEWTPSVAHLFRRHYLIQSPMYVFRWIYAVFYSLYLLFVIKPPTDADIVRGVENTSLCMLIRPARNCRSDEYEITIDDCKLRATGGFQLKNMSMRYKKGKENGVQIQRFTRNGKEVINRSRQALRNVMKCHGIDQRLLEALFNHIVVHAMDHHGAVESSHHLKFSLHPWDTGCTIDQAFITNMFILLVVRPNLNPLAPNTIRSINKPFYQDLYRELKKIDPDVAEVVTASVIF</sequence>
<name>A0A8K0A454_BRALA</name>
<keyword evidence="1" id="KW-1133">Transmembrane helix</keyword>
<dbReference type="Proteomes" id="UP000838412">
    <property type="component" value="Chromosome 7"/>
</dbReference>
<evidence type="ECO:0000313" key="3">
    <source>
        <dbReference type="Proteomes" id="UP000838412"/>
    </source>
</evidence>
<keyword evidence="1" id="KW-0812">Transmembrane</keyword>
<dbReference type="AlphaFoldDB" id="A0A8K0A454"/>
<organism evidence="2 3">
    <name type="scientific">Branchiostoma lanceolatum</name>
    <name type="common">Common lancelet</name>
    <name type="synonym">Amphioxus lanceolatum</name>
    <dbReference type="NCBI Taxonomy" id="7740"/>
    <lineage>
        <taxon>Eukaryota</taxon>
        <taxon>Metazoa</taxon>
        <taxon>Chordata</taxon>
        <taxon>Cephalochordata</taxon>
        <taxon>Leptocardii</taxon>
        <taxon>Amphioxiformes</taxon>
        <taxon>Branchiostomatidae</taxon>
        <taxon>Branchiostoma</taxon>
    </lineage>
</organism>
<accession>A0A8K0A454</accession>
<evidence type="ECO:0000313" key="2">
    <source>
        <dbReference type="EMBL" id="CAH1268930.1"/>
    </source>
</evidence>
<reference evidence="2" key="1">
    <citation type="submission" date="2022-01" db="EMBL/GenBank/DDBJ databases">
        <authorList>
            <person name="Braso-Vives M."/>
        </authorList>
    </citation>
    <scope>NUCLEOTIDE SEQUENCE</scope>
</reference>
<proteinExistence type="predicted"/>
<dbReference type="EMBL" id="OV696692">
    <property type="protein sequence ID" value="CAH1268930.1"/>
    <property type="molecule type" value="Genomic_DNA"/>
</dbReference>
<protein>
    <submittedName>
        <fullName evidence="2">Hypp4028 protein</fullName>
    </submittedName>
</protein>